<dbReference type="AlphaFoldDB" id="A0A1M6BB01"/>
<dbReference type="SUPFAM" id="SSF55729">
    <property type="entry name" value="Acyl-CoA N-acyltransferases (Nat)"/>
    <property type="match status" value="2"/>
</dbReference>
<protein>
    <recommendedName>
        <fullName evidence="1">Phosphatidylglycerol lysyltransferase C-terminal domain-containing protein</fullName>
    </recommendedName>
</protein>
<dbReference type="Gene3D" id="3.40.630.30">
    <property type="match status" value="1"/>
</dbReference>
<accession>A0A1M6BB01</accession>
<dbReference type="OrthoDB" id="9765580at2"/>
<dbReference type="PANTHER" id="PTHR41373:SF1">
    <property type="entry name" value="PHOSPHATIDYLGLYCEROL LYSYLTRANSFERASE C-TERMINAL DOMAIN-CONTAINING PROTEIN"/>
    <property type="match status" value="1"/>
</dbReference>
<proteinExistence type="predicted"/>
<reference evidence="2 3" key="1">
    <citation type="submission" date="2016-11" db="EMBL/GenBank/DDBJ databases">
        <authorList>
            <person name="Varghese N."/>
            <person name="Submissions S."/>
        </authorList>
    </citation>
    <scope>NUCLEOTIDE SEQUENCE [LARGE SCALE GENOMIC DNA]</scope>
    <source>
        <strain evidence="2 3">DSM 19027</strain>
    </source>
</reference>
<evidence type="ECO:0000259" key="1">
    <source>
        <dbReference type="Pfam" id="PF09924"/>
    </source>
</evidence>
<evidence type="ECO:0000313" key="2">
    <source>
        <dbReference type="EMBL" id="SHI45931.1"/>
    </source>
</evidence>
<dbReference type="PANTHER" id="PTHR41373">
    <property type="entry name" value="DUF2156 DOMAIN-CONTAINING PROTEIN"/>
    <property type="match status" value="1"/>
</dbReference>
<dbReference type="InterPro" id="IPR024320">
    <property type="entry name" value="LPG_synthase_C"/>
</dbReference>
<evidence type="ECO:0000313" key="3">
    <source>
        <dbReference type="Proteomes" id="UP000324781"/>
    </source>
</evidence>
<name>A0A1M6BB01_9FIRM</name>
<sequence length="303" mass="35412">MSDFREITLEDQGLIAPILKRMRPISSEYTFPYLYAWRRDYNLRFGIFGNHLCLVCNPRTAFPFAFCPIPVDGQRDSDGFKKALEAIESHFREQHFDLAFGRVEEDKVPLLTEFYQTRAEVVHLPEASDYVYASSDLAQLAGKKYSRKRNHISQFLRGYPDHEYVPVGPENIEECKRVFEEWCAKHEECQHPDNCERLACNDFLDNWDRFDLKGGLVRVNGKAEAFTVGERLSDEVAAVRVEKGNAEIHGIYTFINREFCAREWTDCQYVNREEDLGKEGLRKAKESYYPVLMVNKYLVRCRT</sequence>
<keyword evidence="3" id="KW-1185">Reference proteome</keyword>
<dbReference type="EMBL" id="FQZP01000002">
    <property type="protein sequence ID" value="SHI45931.1"/>
    <property type="molecule type" value="Genomic_DNA"/>
</dbReference>
<dbReference type="InterPro" id="IPR016732">
    <property type="entry name" value="UCP018688"/>
</dbReference>
<dbReference type="Pfam" id="PF09924">
    <property type="entry name" value="LPG_synthase_C"/>
    <property type="match status" value="1"/>
</dbReference>
<dbReference type="RefSeq" id="WP_149677530.1">
    <property type="nucleotide sequence ID" value="NZ_FQZP01000002.1"/>
</dbReference>
<gene>
    <name evidence="2" type="ORF">SAMN05444373_1002132</name>
</gene>
<organism evidence="2 3">
    <name type="scientific">Thermoclostridium caenicola</name>
    <dbReference type="NCBI Taxonomy" id="659425"/>
    <lineage>
        <taxon>Bacteria</taxon>
        <taxon>Bacillati</taxon>
        <taxon>Bacillota</taxon>
        <taxon>Clostridia</taxon>
        <taxon>Eubacteriales</taxon>
        <taxon>Oscillospiraceae</taxon>
        <taxon>Thermoclostridium</taxon>
    </lineage>
</organism>
<dbReference type="InterPro" id="IPR016181">
    <property type="entry name" value="Acyl_CoA_acyltransferase"/>
</dbReference>
<feature type="domain" description="Phosphatidylglycerol lysyltransferase C-terminal" evidence="1">
    <location>
        <begin position="24"/>
        <end position="299"/>
    </location>
</feature>
<dbReference type="Proteomes" id="UP000324781">
    <property type="component" value="Unassembled WGS sequence"/>
</dbReference>
<dbReference type="PIRSF" id="PIRSF018688">
    <property type="entry name" value="UCP018688"/>
    <property type="match status" value="1"/>
</dbReference>